<name>A0A9J6H077_HAELO</name>
<dbReference type="AlphaFoldDB" id="A0A9J6H077"/>
<sequence length="78" mass="9240">MHHALRFFILDAVHLIKSIRMIWLNKRNIVKCMYFHDVKCTYAEPKILTAPFKVLGQLHEAGKNELNTYLESTEPFKH</sequence>
<dbReference type="VEuPathDB" id="VectorBase:HLOH_047618"/>
<accession>A0A9J6H077</accession>
<keyword evidence="2" id="KW-1185">Reference proteome</keyword>
<evidence type="ECO:0000313" key="1">
    <source>
        <dbReference type="EMBL" id="KAH9384087.1"/>
    </source>
</evidence>
<dbReference type="OrthoDB" id="6771146at2759"/>
<dbReference type="Proteomes" id="UP000821853">
    <property type="component" value="Unassembled WGS sequence"/>
</dbReference>
<reference evidence="1 2" key="1">
    <citation type="journal article" date="2020" name="Cell">
        <title>Large-Scale Comparative Analyses of Tick Genomes Elucidate Their Genetic Diversity and Vector Capacities.</title>
        <authorList>
            <consortium name="Tick Genome and Microbiome Consortium (TIGMIC)"/>
            <person name="Jia N."/>
            <person name="Wang J."/>
            <person name="Shi W."/>
            <person name="Du L."/>
            <person name="Sun Y."/>
            <person name="Zhan W."/>
            <person name="Jiang J.F."/>
            <person name="Wang Q."/>
            <person name="Zhang B."/>
            <person name="Ji P."/>
            <person name="Bell-Sakyi L."/>
            <person name="Cui X.M."/>
            <person name="Yuan T.T."/>
            <person name="Jiang B.G."/>
            <person name="Yang W.F."/>
            <person name="Lam T.T."/>
            <person name="Chang Q.C."/>
            <person name="Ding S.J."/>
            <person name="Wang X.J."/>
            <person name="Zhu J.G."/>
            <person name="Ruan X.D."/>
            <person name="Zhao L."/>
            <person name="Wei J.T."/>
            <person name="Ye R.Z."/>
            <person name="Que T.C."/>
            <person name="Du C.H."/>
            <person name="Zhou Y.H."/>
            <person name="Cheng J.X."/>
            <person name="Dai P.F."/>
            <person name="Guo W.B."/>
            <person name="Han X.H."/>
            <person name="Huang E.J."/>
            <person name="Li L.F."/>
            <person name="Wei W."/>
            <person name="Gao Y.C."/>
            <person name="Liu J.Z."/>
            <person name="Shao H.Z."/>
            <person name="Wang X."/>
            <person name="Wang C.C."/>
            <person name="Yang T.C."/>
            <person name="Huo Q.B."/>
            <person name="Li W."/>
            <person name="Chen H.Y."/>
            <person name="Chen S.E."/>
            <person name="Zhou L.G."/>
            <person name="Ni X.B."/>
            <person name="Tian J.H."/>
            <person name="Sheng Y."/>
            <person name="Liu T."/>
            <person name="Pan Y.S."/>
            <person name="Xia L.Y."/>
            <person name="Li J."/>
            <person name="Zhao F."/>
            <person name="Cao W.C."/>
        </authorList>
    </citation>
    <scope>NUCLEOTIDE SEQUENCE [LARGE SCALE GENOMIC DNA]</scope>
    <source>
        <strain evidence="1">HaeL-2018</strain>
    </source>
</reference>
<dbReference type="EMBL" id="JABSTR010001564">
    <property type="protein sequence ID" value="KAH9384087.1"/>
    <property type="molecule type" value="Genomic_DNA"/>
</dbReference>
<protein>
    <submittedName>
        <fullName evidence="1">Uncharacterized protein</fullName>
    </submittedName>
</protein>
<evidence type="ECO:0000313" key="2">
    <source>
        <dbReference type="Proteomes" id="UP000821853"/>
    </source>
</evidence>
<comment type="caution">
    <text evidence="1">The sequence shown here is derived from an EMBL/GenBank/DDBJ whole genome shotgun (WGS) entry which is preliminary data.</text>
</comment>
<gene>
    <name evidence="1" type="ORF">HPB48_026079</name>
</gene>
<organism evidence="1 2">
    <name type="scientific">Haemaphysalis longicornis</name>
    <name type="common">Bush tick</name>
    <dbReference type="NCBI Taxonomy" id="44386"/>
    <lineage>
        <taxon>Eukaryota</taxon>
        <taxon>Metazoa</taxon>
        <taxon>Ecdysozoa</taxon>
        <taxon>Arthropoda</taxon>
        <taxon>Chelicerata</taxon>
        <taxon>Arachnida</taxon>
        <taxon>Acari</taxon>
        <taxon>Parasitiformes</taxon>
        <taxon>Ixodida</taxon>
        <taxon>Ixodoidea</taxon>
        <taxon>Ixodidae</taxon>
        <taxon>Haemaphysalinae</taxon>
        <taxon>Haemaphysalis</taxon>
    </lineage>
</organism>
<proteinExistence type="predicted"/>